<dbReference type="PANTHER" id="PTHR48100:SF1">
    <property type="entry name" value="HISTIDINE PHOSPHATASE FAMILY PROTEIN-RELATED"/>
    <property type="match status" value="1"/>
</dbReference>
<dbReference type="InterPro" id="IPR029033">
    <property type="entry name" value="His_PPase_superfam"/>
</dbReference>
<dbReference type="Proteomes" id="UP000185568">
    <property type="component" value="Unassembled WGS sequence"/>
</dbReference>
<dbReference type="SUPFAM" id="SSF53254">
    <property type="entry name" value="Phosphoglycerate mutase-like"/>
    <property type="match status" value="1"/>
</dbReference>
<dbReference type="AlphaFoldDB" id="A0A1Q8Q8I1"/>
<dbReference type="InterPro" id="IPR050275">
    <property type="entry name" value="PGM_Phosphatase"/>
</dbReference>
<reference evidence="1 2" key="1">
    <citation type="submission" date="2016-12" db="EMBL/GenBank/DDBJ databases">
        <title>Domibacillus antri genome sequencing.</title>
        <authorList>
            <person name="Verma A."/>
            <person name="Krishnamurthi S."/>
        </authorList>
    </citation>
    <scope>NUCLEOTIDE SEQUENCE [LARGE SCALE GENOMIC DNA]</scope>
    <source>
        <strain evidence="1 2">XD80</strain>
    </source>
</reference>
<keyword evidence="2" id="KW-1185">Reference proteome</keyword>
<comment type="caution">
    <text evidence="1">The sequence shown here is derived from an EMBL/GenBank/DDBJ whole genome shotgun (WGS) entry which is preliminary data.</text>
</comment>
<gene>
    <name evidence="1" type="ORF">BTO30_03540</name>
</gene>
<dbReference type="RefSeq" id="WP_075397341.1">
    <property type="nucleotide sequence ID" value="NZ_MSDU01000006.1"/>
</dbReference>
<accession>A0A1Q8Q8I1</accession>
<name>A0A1Q8Q8I1_9BACI</name>
<dbReference type="GO" id="GO:0005737">
    <property type="term" value="C:cytoplasm"/>
    <property type="evidence" value="ECO:0007669"/>
    <property type="project" value="TreeGrafter"/>
</dbReference>
<dbReference type="OrthoDB" id="9783269at2"/>
<evidence type="ECO:0000313" key="1">
    <source>
        <dbReference type="EMBL" id="OLN23654.1"/>
    </source>
</evidence>
<evidence type="ECO:0008006" key="3">
    <source>
        <dbReference type="Google" id="ProtNLM"/>
    </source>
</evidence>
<protein>
    <recommendedName>
        <fullName evidence="3">Histidine phosphatase family protein</fullName>
    </recommendedName>
</protein>
<proteinExistence type="predicted"/>
<organism evidence="1 2">
    <name type="scientific">Domibacillus antri</name>
    <dbReference type="NCBI Taxonomy" id="1714264"/>
    <lineage>
        <taxon>Bacteria</taxon>
        <taxon>Bacillati</taxon>
        <taxon>Bacillota</taxon>
        <taxon>Bacilli</taxon>
        <taxon>Bacillales</taxon>
        <taxon>Bacillaceae</taxon>
        <taxon>Domibacillus</taxon>
    </lineage>
</organism>
<sequence>MDDRVVVGLFRHGVTSANINKQFCGYSDVEVTEEGLKALRGMPVPEYDWIVSSDLKRCVQTANAFWSQTPFQIKGLREFYFGDWEGKTHAELEHMSAYRHWLNDYTIQVPGGDSYASFAARVEGAFQSVLSEMSKKSIRRTAIVTHGGVIRHLLSKFAPKEKSFADWTSDNGHGYELTGSVAAMRSGERCISLQAVPSTERNNG</sequence>
<dbReference type="SMART" id="SM00855">
    <property type="entry name" value="PGAM"/>
    <property type="match status" value="1"/>
</dbReference>
<dbReference type="EMBL" id="MSDU01000006">
    <property type="protein sequence ID" value="OLN23654.1"/>
    <property type="molecule type" value="Genomic_DNA"/>
</dbReference>
<dbReference type="PANTHER" id="PTHR48100">
    <property type="entry name" value="BROAD-SPECIFICITY PHOSPHATASE YOR283W-RELATED"/>
    <property type="match status" value="1"/>
</dbReference>
<dbReference type="Gene3D" id="3.40.50.1240">
    <property type="entry name" value="Phosphoglycerate mutase-like"/>
    <property type="match status" value="1"/>
</dbReference>
<dbReference type="InterPro" id="IPR013078">
    <property type="entry name" value="His_Pase_superF_clade-1"/>
</dbReference>
<dbReference type="GO" id="GO:0016791">
    <property type="term" value="F:phosphatase activity"/>
    <property type="evidence" value="ECO:0007669"/>
    <property type="project" value="TreeGrafter"/>
</dbReference>
<dbReference type="CDD" id="cd07067">
    <property type="entry name" value="HP_PGM_like"/>
    <property type="match status" value="1"/>
</dbReference>
<dbReference type="STRING" id="1714264.BTO30_03540"/>
<evidence type="ECO:0000313" key="2">
    <source>
        <dbReference type="Proteomes" id="UP000185568"/>
    </source>
</evidence>
<dbReference type="Pfam" id="PF00300">
    <property type="entry name" value="His_Phos_1"/>
    <property type="match status" value="1"/>
</dbReference>